<evidence type="ECO:0000313" key="8">
    <source>
        <dbReference type="Proteomes" id="UP001369086"/>
    </source>
</evidence>
<evidence type="ECO:0000256" key="3">
    <source>
        <dbReference type="ARBA" id="ARBA00023139"/>
    </source>
</evidence>
<dbReference type="PROSITE" id="PS50076">
    <property type="entry name" value="DNAJ_2"/>
    <property type="match status" value="1"/>
</dbReference>
<keyword evidence="2" id="KW-0472">Membrane</keyword>
<dbReference type="InterPro" id="IPR018253">
    <property type="entry name" value="DnaJ_domain_CS"/>
</dbReference>
<comment type="subcellular location">
    <subcellularLocation>
        <location evidence="1">Membrane</location>
        <topology evidence="1">Lipid-anchor</topology>
    </subcellularLocation>
</comment>
<evidence type="ECO:0000256" key="2">
    <source>
        <dbReference type="ARBA" id="ARBA00023136"/>
    </source>
</evidence>
<reference evidence="7 8" key="1">
    <citation type="submission" date="2021-05" db="EMBL/GenBank/DDBJ databases">
        <authorList>
            <person name="Zahm M."/>
            <person name="Klopp C."/>
            <person name="Cabau C."/>
            <person name="Kuhl H."/>
            <person name="Suciu R."/>
            <person name="Ciorpac M."/>
            <person name="Holostenco D."/>
            <person name="Gessner J."/>
            <person name="Wuertz S."/>
            <person name="Hohne C."/>
            <person name="Stock M."/>
            <person name="Gislard M."/>
            <person name="Lluch J."/>
            <person name="Milhes M."/>
            <person name="Lampietro C."/>
            <person name="Lopez Roques C."/>
            <person name="Donnadieu C."/>
            <person name="Du K."/>
            <person name="Schartl M."/>
            <person name="Guiguen Y."/>
        </authorList>
    </citation>
    <scope>NUCLEOTIDE SEQUENCE [LARGE SCALE GENOMIC DNA]</scope>
    <source>
        <strain evidence="7">Hh-F2</strain>
        <tissue evidence="7">Blood</tissue>
    </source>
</reference>
<dbReference type="InterPro" id="IPR051434">
    <property type="entry name" value="DnaJ_C_subfamily_member5"/>
</dbReference>
<protein>
    <submittedName>
        <fullName evidence="7">DnaJ-like protein subfamily C member 5-like isoform X1</fullName>
    </submittedName>
</protein>
<dbReference type="Pfam" id="PF00226">
    <property type="entry name" value="DnaJ"/>
    <property type="match status" value="1"/>
</dbReference>
<keyword evidence="4" id="KW-0143">Chaperone</keyword>
<dbReference type="Gene3D" id="1.10.287.110">
    <property type="entry name" value="DnaJ domain"/>
    <property type="match status" value="1"/>
</dbReference>
<organism evidence="7 8">
    <name type="scientific">Huso huso</name>
    <name type="common">Beluga</name>
    <name type="synonym">Acipenser huso</name>
    <dbReference type="NCBI Taxonomy" id="61971"/>
    <lineage>
        <taxon>Eukaryota</taxon>
        <taxon>Metazoa</taxon>
        <taxon>Chordata</taxon>
        <taxon>Craniata</taxon>
        <taxon>Vertebrata</taxon>
        <taxon>Euteleostomi</taxon>
        <taxon>Actinopterygii</taxon>
        <taxon>Chondrostei</taxon>
        <taxon>Acipenseriformes</taxon>
        <taxon>Acipenseridae</taxon>
        <taxon>Huso</taxon>
    </lineage>
</organism>
<dbReference type="EMBL" id="JAHFZB010000006">
    <property type="protein sequence ID" value="KAK6488526.1"/>
    <property type="molecule type" value="Genomic_DNA"/>
</dbReference>
<accession>A0ABR0ZUN0</accession>
<keyword evidence="8" id="KW-1185">Reference proteome</keyword>
<gene>
    <name evidence="7" type="ORF">HHUSO_G7380</name>
</gene>
<dbReference type="PRINTS" id="PR00625">
    <property type="entry name" value="JDOMAIN"/>
</dbReference>
<evidence type="ECO:0000256" key="5">
    <source>
        <dbReference type="ARBA" id="ARBA00023288"/>
    </source>
</evidence>
<evidence type="ECO:0000256" key="1">
    <source>
        <dbReference type="ARBA" id="ARBA00004635"/>
    </source>
</evidence>
<dbReference type="InterPro" id="IPR001623">
    <property type="entry name" value="DnaJ_domain"/>
</dbReference>
<evidence type="ECO:0000259" key="6">
    <source>
        <dbReference type="PROSITE" id="PS50076"/>
    </source>
</evidence>
<comment type="caution">
    <text evidence="7">The sequence shown here is derived from an EMBL/GenBank/DDBJ whole genome shotgun (WGS) entry which is preliminary data.</text>
</comment>
<feature type="domain" description="J" evidence="6">
    <location>
        <begin position="17"/>
        <end position="82"/>
    </location>
</feature>
<dbReference type="SMART" id="SM00271">
    <property type="entry name" value="DnaJ"/>
    <property type="match status" value="1"/>
</dbReference>
<dbReference type="PANTHER" id="PTHR44027">
    <property type="entry name" value="DNAJ HOMOLOG SUBFAMILY C MEMBER 5 HOMOLOG"/>
    <property type="match status" value="1"/>
</dbReference>
<name>A0ABR0ZUN0_HUSHU</name>
<sequence>MADPNRPQRKMSVSGQSLYRTLGLEKGASKEEIKRAYRKLALKYHPDKNPDNPEAADKFKVINNANAILNDDTKRKIYDEYGSMGLYASDQLGEESAQYYSLMSNWWFKGLVFCCGVFTCCGCFCCCCCCCCCGKCQTPVDESYQYVDPEDLEAQINAEEEGDNVIIIQPAPSQDPENSDSRIPIMIQPLSDTSTSEFSQL</sequence>
<dbReference type="InterPro" id="IPR036869">
    <property type="entry name" value="J_dom_sf"/>
</dbReference>
<dbReference type="PANTHER" id="PTHR44027:SF2">
    <property type="entry name" value="DNAJ HOMOLOG SUBFAMILY C MEMBER 5G"/>
    <property type="match status" value="1"/>
</dbReference>
<dbReference type="PROSITE" id="PS00636">
    <property type="entry name" value="DNAJ_1"/>
    <property type="match status" value="1"/>
</dbReference>
<proteinExistence type="predicted"/>
<keyword evidence="3" id="KW-0564">Palmitate</keyword>
<keyword evidence="5" id="KW-0449">Lipoprotein</keyword>
<dbReference type="CDD" id="cd06257">
    <property type="entry name" value="DnaJ"/>
    <property type="match status" value="1"/>
</dbReference>
<dbReference type="Proteomes" id="UP001369086">
    <property type="component" value="Unassembled WGS sequence"/>
</dbReference>
<evidence type="ECO:0000256" key="4">
    <source>
        <dbReference type="ARBA" id="ARBA00023186"/>
    </source>
</evidence>
<evidence type="ECO:0000313" key="7">
    <source>
        <dbReference type="EMBL" id="KAK6488526.1"/>
    </source>
</evidence>
<dbReference type="SUPFAM" id="SSF46565">
    <property type="entry name" value="Chaperone J-domain"/>
    <property type="match status" value="1"/>
</dbReference>